<keyword evidence="1" id="KW-0812">Transmembrane</keyword>
<dbReference type="Proteomes" id="UP000321734">
    <property type="component" value="Unassembled WGS sequence"/>
</dbReference>
<evidence type="ECO:0000313" key="2">
    <source>
        <dbReference type="EMBL" id="TXE09052.1"/>
    </source>
</evidence>
<keyword evidence="1" id="KW-1133">Transmembrane helix</keyword>
<name>A0A5C7AT80_9FLAO</name>
<dbReference type="OrthoDB" id="1121314at2"/>
<evidence type="ECO:0000256" key="1">
    <source>
        <dbReference type="SAM" id="Phobius"/>
    </source>
</evidence>
<accession>A0A5C7AT80</accession>
<sequence>MLTAISYKSKQFSLLLLKIGIVVGAFYLIYHKIFHNSAFSFSAFYRIISNSTSLSLISVIFLLLLSYFNWYFEILKWQTLVTAVSKISFKKAKAQSLGALTASLWTPNRIGEYGAKAMYYPTSLRSQIMLLNLVGNAAQMLVTSVFGGLGLIYFSLNFRPIFKYESMAIAGLGMLVTGVLIVWIMNANLFRKYFQSFQRLVNFITNIPKKTMVKSCTFSVARYLIFSHQFYLLLVLIGSELAYLETMSAISTMYLLASIVPSIFLFDVVVKGGIAITIFGMLGISQPVVLTVVTAMWILNVVLPSLIGSYHVLQFKLPKSEA</sequence>
<gene>
    <name evidence="2" type="ORF">ES711_03715</name>
</gene>
<organism evidence="2 3">
    <name type="scientific">Gelidibacter salicanalis</name>
    <dbReference type="NCBI Taxonomy" id="291193"/>
    <lineage>
        <taxon>Bacteria</taxon>
        <taxon>Pseudomonadati</taxon>
        <taxon>Bacteroidota</taxon>
        <taxon>Flavobacteriia</taxon>
        <taxon>Flavobacteriales</taxon>
        <taxon>Flavobacteriaceae</taxon>
        <taxon>Gelidibacter</taxon>
    </lineage>
</organism>
<feature type="transmembrane region" description="Helical" evidence="1">
    <location>
        <begin position="166"/>
        <end position="185"/>
    </location>
</feature>
<feature type="transmembrane region" description="Helical" evidence="1">
    <location>
        <begin position="220"/>
        <end position="243"/>
    </location>
</feature>
<keyword evidence="3" id="KW-1185">Reference proteome</keyword>
<feature type="transmembrane region" description="Helical" evidence="1">
    <location>
        <begin position="288"/>
        <end position="313"/>
    </location>
</feature>
<dbReference type="EMBL" id="VORX01000002">
    <property type="protein sequence ID" value="TXE09052.1"/>
    <property type="molecule type" value="Genomic_DNA"/>
</dbReference>
<keyword evidence="1" id="KW-0472">Membrane</keyword>
<feature type="transmembrane region" description="Helical" evidence="1">
    <location>
        <begin position="255"/>
        <end position="282"/>
    </location>
</feature>
<dbReference type="RefSeq" id="WP_146890193.1">
    <property type="nucleotide sequence ID" value="NZ_VORX01000002.1"/>
</dbReference>
<dbReference type="AlphaFoldDB" id="A0A5C7AT80"/>
<comment type="caution">
    <text evidence="2">The sequence shown here is derived from an EMBL/GenBank/DDBJ whole genome shotgun (WGS) entry which is preliminary data.</text>
</comment>
<reference evidence="2 3" key="1">
    <citation type="submission" date="2019-08" db="EMBL/GenBank/DDBJ databases">
        <title>Genome sequence of Gelidibacter salicanalis IC162T.</title>
        <authorList>
            <person name="Bowman J.P."/>
        </authorList>
    </citation>
    <scope>NUCLEOTIDE SEQUENCE [LARGE SCALE GENOMIC DNA]</scope>
    <source>
        <strain evidence="2 3">IC162</strain>
    </source>
</reference>
<feature type="transmembrane region" description="Helical" evidence="1">
    <location>
        <begin position="128"/>
        <end position="154"/>
    </location>
</feature>
<feature type="transmembrane region" description="Helical" evidence="1">
    <location>
        <begin position="51"/>
        <end position="72"/>
    </location>
</feature>
<evidence type="ECO:0008006" key="4">
    <source>
        <dbReference type="Google" id="ProtNLM"/>
    </source>
</evidence>
<protein>
    <recommendedName>
        <fullName evidence="4">Flippase-like domain-containing protein</fullName>
    </recommendedName>
</protein>
<evidence type="ECO:0000313" key="3">
    <source>
        <dbReference type="Proteomes" id="UP000321734"/>
    </source>
</evidence>
<proteinExistence type="predicted"/>
<feature type="transmembrane region" description="Helical" evidence="1">
    <location>
        <begin position="12"/>
        <end position="30"/>
    </location>
</feature>